<sequence>MSRHVSHPSVNANGHLSPSESTLPPYIARSSYPPFLPFHQTVKLQLISAAKGLWDASRWDTVIRVIARDAEVRSLTFKSILLNTMSLASVYFFDLILVPMSHDRQSWLYRYVGRAYQIFWLLPVVGASFFNNVGPAQSFSDSHKIP</sequence>
<evidence type="ECO:0000313" key="2">
    <source>
        <dbReference type="EMBL" id="KAK7689139.1"/>
    </source>
</evidence>
<keyword evidence="1" id="KW-0472">Membrane</keyword>
<keyword evidence="1" id="KW-1133">Transmembrane helix</keyword>
<gene>
    <name evidence="2" type="ORF">QCA50_007830</name>
</gene>
<accession>A0AAW0GH97</accession>
<organism evidence="2 3">
    <name type="scientific">Cerrena zonata</name>
    <dbReference type="NCBI Taxonomy" id="2478898"/>
    <lineage>
        <taxon>Eukaryota</taxon>
        <taxon>Fungi</taxon>
        <taxon>Dikarya</taxon>
        <taxon>Basidiomycota</taxon>
        <taxon>Agaricomycotina</taxon>
        <taxon>Agaricomycetes</taxon>
        <taxon>Polyporales</taxon>
        <taxon>Cerrenaceae</taxon>
        <taxon>Cerrena</taxon>
    </lineage>
</organism>
<keyword evidence="3" id="KW-1185">Reference proteome</keyword>
<feature type="transmembrane region" description="Helical" evidence="1">
    <location>
        <begin position="111"/>
        <end position="130"/>
    </location>
</feature>
<dbReference type="AlphaFoldDB" id="A0AAW0GH97"/>
<reference evidence="2 3" key="1">
    <citation type="submission" date="2022-09" db="EMBL/GenBank/DDBJ databases">
        <authorList>
            <person name="Palmer J.M."/>
        </authorList>
    </citation>
    <scope>NUCLEOTIDE SEQUENCE [LARGE SCALE GENOMIC DNA]</scope>
    <source>
        <strain evidence="2 3">DSM 7382</strain>
    </source>
</reference>
<evidence type="ECO:0000256" key="1">
    <source>
        <dbReference type="SAM" id="Phobius"/>
    </source>
</evidence>
<protein>
    <submittedName>
        <fullName evidence="2">Uncharacterized protein</fullName>
    </submittedName>
</protein>
<comment type="caution">
    <text evidence="2">The sequence shown here is derived from an EMBL/GenBank/DDBJ whole genome shotgun (WGS) entry which is preliminary data.</text>
</comment>
<evidence type="ECO:0000313" key="3">
    <source>
        <dbReference type="Proteomes" id="UP001385951"/>
    </source>
</evidence>
<dbReference type="EMBL" id="JASBNA010000009">
    <property type="protein sequence ID" value="KAK7689139.1"/>
    <property type="molecule type" value="Genomic_DNA"/>
</dbReference>
<dbReference type="Proteomes" id="UP001385951">
    <property type="component" value="Unassembled WGS sequence"/>
</dbReference>
<keyword evidence="1" id="KW-0812">Transmembrane</keyword>
<proteinExistence type="predicted"/>
<feature type="transmembrane region" description="Helical" evidence="1">
    <location>
        <begin position="80"/>
        <end position="99"/>
    </location>
</feature>
<name>A0AAW0GH97_9APHY</name>